<comment type="caution">
    <text evidence="1">The sequence shown here is derived from an EMBL/GenBank/DDBJ whole genome shotgun (WGS) entry which is preliminary data.</text>
</comment>
<dbReference type="EMBL" id="CM042885">
    <property type="protein sequence ID" value="KAI4364722.1"/>
    <property type="molecule type" value="Genomic_DNA"/>
</dbReference>
<sequence>MRIRKNNKHSSLLLLSSDVSSSSNDLGPTHFVCQLNQSPWDVIPFSSSSSSSPYPHQQFGWDDNGFVAAALNGCGFVGSVEPIESEHSDEKPIVGSDEEAHEITGTNGGLQSWPVAKTECAKTDGKFWKCKREAREGHHFCEHHISQLKSYGEKPAKANGAGPGRARAARNKKSEASSGSRSSQYYYYSGFGPLWGKKQGGNRGAFGPSQSASDGISYINPGDELEGEGDDRVEDDEEEGTRGVEGSKKRVRKPVKARSLKSLIF</sequence>
<keyword evidence="2" id="KW-1185">Reference proteome</keyword>
<dbReference type="Proteomes" id="UP001057402">
    <property type="component" value="Chromosome 6"/>
</dbReference>
<evidence type="ECO:0000313" key="1">
    <source>
        <dbReference type="EMBL" id="KAI4364722.1"/>
    </source>
</evidence>
<gene>
    <name evidence="1" type="ORF">MLD38_020776</name>
</gene>
<protein>
    <submittedName>
        <fullName evidence="1">Uncharacterized protein</fullName>
    </submittedName>
</protein>
<evidence type="ECO:0000313" key="2">
    <source>
        <dbReference type="Proteomes" id="UP001057402"/>
    </source>
</evidence>
<accession>A0ACB9QFV9</accession>
<organism evidence="1 2">
    <name type="scientific">Melastoma candidum</name>
    <dbReference type="NCBI Taxonomy" id="119954"/>
    <lineage>
        <taxon>Eukaryota</taxon>
        <taxon>Viridiplantae</taxon>
        <taxon>Streptophyta</taxon>
        <taxon>Embryophyta</taxon>
        <taxon>Tracheophyta</taxon>
        <taxon>Spermatophyta</taxon>
        <taxon>Magnoliopsida</taxon>
        <taxon>eudicotyledons</taxon>
        <taxon>Gunneridae</taxon>
        <taxon>Pentapetalae</taxon>
        <taxon>rosids</taxon>
        <taxon>malvids</taxon>
        <taxon>Myrtales</taxon>
        <taxon>Melastomataceae</taxon>
        <taxon>Melastomatoideae</taxon>
        <taxon>Melastomateae</taxon>
        <taxon>Melastoma</taxon>
    </lineage>
</organism>
<name>A0ACB9QFV9_9MYRT</name>
<proteinExistence type="predicted"/>
<reference evidence="2" key="1">
    <citation type="journal article" date="2023" name="Front. Plant Sci.">
        <title>Chromosomal-level genome assembly of Melastoma candidum provides insights into trichome evolution.</title>
        <authorList>
            <person name="Zhong Y."/>
            <person name="Wu W."/>
            <person name="Sun C."/>
            <person name="Zou P."/>
            <person name="Liu Y."/>
            <person name="Dai S."/>
            <person name="Zhou R."/>
        </authorList>
    </citation>
    <scope>NUCLEOTIDE SEQUENCE [LARGE SCALE GENOMIC DNA]</scope>
</reference>